<sequence length="946" mass="105975">MASPYVCMNCRHQLSRRSTRYSSPQWLLKAPFTSLVHEGTKKKAASDEKAYTPRRPRASAATGPDGQGKFGADQLAFLKDLPAPSGRYSRAYREPEPPTAGRRGVQAERRPPVDPVRHTNPTEQRSRVRETRVGQAARLKELLEDPATTPAQAWKHFTEHLGSDNSENVRQPALQDVAILRGEQFFGSLLAWMTDKWARQPLAQDIPRPTEVIDQLQIRRMPSGGYEDTIMMLAARAHNLRRDGCRTSQEYAALISELMGAWQRLFGRFSQQSVYGKPTGPNDWSCLPVPNLENEIVQGRLSNQADRSFLARFAGSLFDYPAKRKPSLSAAAAMTFDLLTDGKDVSQLQEQGMPHAPFIKFVAFMLYKAHYKPSLSVLCVSLQRQGVSQQEADAVSGRLFYQLSTRAVAIYGSGKALEAASGGGHEIPIDNLNALSILDDAIEVGDVESHIRNTQWNQKSPQAGLEDLFMKRLGRAVETQDPGLAMKLWQQAQSTFSEQKLTMPPRLFDHVILTMMAVRQPEAAIQVWNRMMQEGVQPTVRTWTAMLDGCGKSNDYVAMERCWQRMLASGIKPDLYAWTARISGLFRCNRPKDGQQAMQEMGMRWVAAEKAKSQSSTHAKSNGSRKTSNAAKTSPAEDSPCPDVVTLNAILSSVSRYNNAGTRQRCITEAFNWARTFQIRPDVITFNTLMQAAVRDSDIAEATELLKRMSSMSIAPDDATFTIFLTLLFRSDHLGGQSHEQQQSTVLNLLSEFESRGLKLTEYIYNIIINGLVRRYANILAGYALLSHMSDRHVATPARTYTIFLNYYLAQSPPDTDGVDALWERMRITGVTPDSRFYERMLEGYALASEIPRIVKTLTHMRGKRKAPTWQAWYVIAKCMARMEDWGRLEEVLALAREMGGEDTEFNGRARYAFERLVEGVKAGSMVGAMQEGRRVSEAERAVGLA</sequence>
<protein>
    <submittedName>
        <fullName evidence="1">Uncharacterized protein</fullName>
    </submittedName>
</protein>
<evidence type="ECO:0000313" key="1">
    <source>
        <dbReference type="EMBL" id="KAK3065459.1"/>
    </source>
</evidence>
<reference evidence="1" key="1">
    <citation type="submission" date="2024-09" db="EMBL/GenBank/DDBJ databases">
        <title>Black Yeasts Isolated from many extreme environments.</title>
        <authorList>
            <person name="Coleine C."/>
            <person name="Stajich J.E."/>
            <person name="Selbmann L."/>
        </authorList>
    </citation>
    <scope>NUCLEOTIDE SEQUENCE</scope>
    <source>
        <strain evidence="1">CCFEE 5737</strain>
    </source>
</reference>
<comment type="caution">
    <text evidence="1">The sequence shown here is derived from an EMBL/GenBank/DDBJ whole genome shotgun (WGS) entry which is preliminary data.</text>
</comment>
<evidence type="ECO:0000313" key="2">
    <source>
        <dbReference type="Proteomes" id="UP001186974"/>
    </source>
</evidence>
<accession>A0ACC3DCZ0</accession>
<gene>
    <name evidence="1" type="ORF">LTS18_006170</name>
</gene>
<organism evidence="1 2">
    <name type="scientific">Coniosporium uncinatum</name>
    <dbReference type="NCBI Taxonomy" id="93489"/>
    <lineage>
        <taxon>Eukaryota</taxon>
        <taxon>Fungi</taxon>
        <taxon>Dikarya</taxon>
        <taxon>Ascomycota</taxon>
        <taxon>Pezizomycotina</taxon>
        <taxon>Dothideomycetes</taxon>
        <taxon>Dothideomycetes incertae sedis</taxon>
        <taxon>Coniosporium</taxon>
    </lineage>
</organism>
<dbReference type="EMBL" id="JAWDJW010006335">
    <property type="protein sequence ID" value="KAK3065459.1"/>
    <property type="molecule type" value="Genomic_DNA"/>
</dbReference>
<proteinExistence type="predicted"/>
<keyword evidence="2" id="KW-1185">Reference proteome</keyword>
<dbReference type="Proteomes" id="UP001186974">
    <property type="component" value="Unassembled WGS sequence"/>
</dbReference>
<name>A0ACC3DCZ0_9PEZI</name>